<dbReference type="Gene3D" id="3.80.10.10">
    <property type="entry name" value="Ribonuclease Inhibitor"/>
    <property type="match status" value="2"/>
</dbReference>
<comment type="caution">
    <text evidence="9">The sequence shown here is derived from an EMBL/GenBank/DDBJ whole genome shotgun (WGS) entry which is preliminary data.</text>
</comment>
<keyword evidence="2" id="KW-0433">Leucine-rich repeat</keyword>
<dbReference type="Proteomes" id="UP000796880">
    <property type="component" value="Unassembled WGS sequence"/>
</dbReference>
<accession>A0A8K0HBX2</accession>
<dbReference type="PANTHER" id="PTHR11017:SF479">
    <property type="entry name" value="DISEASE RESISTANCE PROTEIN (TIR-NBS-LRR CLASS) FAMILY"/>
    <property type="match status" value="1"/>
</dbReference>
<dbReference type="SUPFAM" id="SSF52200">
    <property type="entry name" value="Toll/Interleukin receptor TIR domain"/>
    <property type="match status" value="1"/>
</dbReference>
<dbReference type="EC" id="3.2.2.6" evidence="1"/>
<dbReference type="FunFam" id="3.40.50.10140:FF:000007">
    <property type="entry name" value="Disease resistance protein (TIR-NBS-LRR class)"/>
    <property type="match status" value="1"/>
</dbReference>
<dbReference type="Gene3D" id="3.40.50.10140">
    <property type="entry name" value="Toll/interleukin-1 receptor homology (TIR) domain"/>
    <property type="match status" value="1"/>
</dbReference>
<name>A0A8K0HBX2_9ROSA</name>
<evidence type="ECO:0000256" key="5">
    <source>
        <dbReference type="ARBA" id="ARBA00022821"/>
    </source>
</evidence>
<dbReference type="Pfam" id="PF00931">
    <property type="entry name" value="NB-ARC"/>
    <property type="match status" value="1"/>
</dbReference>
<dbReference type="InterPro" id="IPR032675">
    <property type="entry name" value="LRR_dom_sf"/>
</dbReference>
<dbReference type="EMBL" id="VOIH02000004">
    <property type="protein sequence ID" value="KAF3449334.1"/>
    <property type="molecule type" value="Genomic_DNA"/>
</dbReference>
<keyword evidence="3" id="KW-0677">Repeat</keyword>
<organism evidence="9 10">
    <name type="scientific">Rhamnella rubrinervis</name>
    <dbReference type="NCBI Taxonomy" id="2594499"/>
    <lineage>
        <taxon>Eukaryota</taxon>
        <taxon>Viridiplantae</taxon>
        <taxon>Streptophyta</taxon>
        <taxon>Embryophyta</taxon>
        <taxon>Tracheophyta</taxon>
        <taxon>Spermatophyta</taxon>
        <taxon>Magnoliopsida</taxon>
        <taxon>eudicotyledons</taxon>
        <taxon>Gunneridae</taxon>
        <taxon>Pentapetalae</taxon>
        <taxon>rosids</taxon>
        <taxon>fabids</taxon>
        <taxon>Rosales</taxon>
        <taxon>Rhamnaceae</taxon>
        <taxon>rhamnoid group</taxon>
        <taxon>Rhamneae</taxon>
        <taxon>Rhamnella</taxon>
    </lineage>
</organism>
<dbReference type="SUPFAM" id="SSF46785">
    <property type="entry name" value="Winged helix' DNA-binding domain"/>
    <property type="match status" value="1"/>
</dbReference>
<keyword evidence="10" id="KW-1185">Reference proteome</keyword>
<dbReference type="PANTHER" id="PTHR11017">
    <property type="entry name" value="LEUCINE-RICH REPEAT-CONTAINING PROTEIN"/>
    <property type="match status" value="1"/>
</dbReference>
<evidence type="ECO:0000256" key="3">
    <source>
        <dbReference type="ARBA" id="ARBA00022737"/>
    </source>
</evidence>
<dbReference type="GO" id="GO:0043531">
    <property type="term" value="F:ADP binding"/>
    <property type="evidence" value="ECO:0007669"/>
    <property type="project" value="InterPro"/>
</dbReference>
<dbReference type="Pfam" id="PF20160">
    <property type="entry name" value="C-JID"/>
    <property type="match status" value="1"/>
</dbReference>
<protein>
    <recommendedName>
        <fullName evidence="1">ADP-ribosyl cyclase/cyclic ADP-ribose hydrolase</fullName>
        <ecNumber evidence="1">3.2.2.6</ecNumber>
    </recommendedName>
</protein>
<evidence type="ECO:0000256" key="4">
    <source>
        <dbReference type="ARBA" id="ARBA00022801"/>
    </source>
</evidence>
<evidence type="ECO:0000256" key="7">
    <source>
        <dbReference type="ARBA" id="ARBA00047304"/>
    </source>
</evidence>
<dbReference type="Pfam" id="PF23282">
    <property type="entry name" value="WHD_ROQ1"/>
    <property type="match status" value="1"/>
</dbReference>
<dbReference type="InterPro" id="IPR058192">
    <property type="entry name" value="WHD_ROQ1-like"/>
</dbReference>
<evidence type="ECO:0000256" key="1">
    <source>
        <dbReference type="ARBA" id="ARBA00011982"/>
    </source>
</evidence>
<reference evidence="9" key="1">
    <citation type="submission" date="2020-03" db="EMBL/GenBank/DDBJ databases">
        <title>A high-quality chromosome-level genome assembly of a woody plant with both climbing and erect habits, Rhamnella rubrinervis.</title>
        <authorList>
            <person name="Lu Z."/>
            <person name="Yang Y."/>
            <person name="Zhu X."/>
            <person name="Sun Y."/>
        </authorList>
    </citation>
    <scope>NUCLEOTIDE SEQUENCE</scope>
    <source>
        <strain evidence="9">BYM</strain>
        <tissue evidence="9">Leaf</tissue>
    </source>
</reference>
<dbReference type="InterPro" id="IPR044974">
    <property type="entry name" value="Disease_R_plants"/>
</dbReference>
<dbReference type="InterPro" id="IPR000157">
    <property type="entry name" value="TIR_dom"/>
</dbReference>
<keyword evidence="6" id="KW-0520">NAD</keyword>
<dbReference type="PRINTS" id="PR00364">
    <property type="entry name" value="DISEASERSIST"/>
</dbReference>
<dbReference type="Gene3D" id="1.10.8.430">
    <property type="entry name" value="Helical domain of apoptotic protease-activating factors"/>
    <property type="match status" value="1"/>
</dbReference>
<evidence type="ECO:0000313" key="9">
    <source>
        <dbReference type="EMBL" id="KAF3449334.1"/>
    </source>
</evidence>
<dbReference type="GO" id="GO:0007165">
    <property type="term" value="P:signal transduction"/>
    <property type="evidence" value="ECO:0007669"/>
    <property type="project" value="InterPro"/>
</dbReference>
<dbReference type="GO" id="GO:0006952">
    <property type="term" value="P:defense response"/>
    <property type="evidence" value="ECO:0007669"/>
    <property type="project" value="UniProtKB-KW"/>
</dbReference>
<dbReference type="SUPFAM" id="SSF52540">
    <property type="entry name" value="P-loop containing nucleoside triphosphate hydrolases"/>
    <property type="match status" value="1"/>
</dbReference>
<dbReference type="SUPFAM" id="SSF52058">
    <property type="entry name" value="L domain-like"/>
    <property type="match status" value="1"/>
</dbReference>
<dbReference type="Pfam" id="PF01582">
    <property type="entry name" value="TIR"/>
    <property type="match status" value="1"/>
</dbReference>
<dbReference type="PROSITE" id="PS50104">
    <property type="entry name" value="TIR"/>
    <property type="match status" value="1"/>
</dbReference>
<dbReference type="InterPro" id="IPR002182">
    <property type="entry name" value="NB-ARC"/>
</dbReference>
<dbReference type="Gene3D" id="3.40.50.300">
    <property type="entry name" value="P-loop containing nucleotide triphosphate hydrolases"/>
    <property type="match status" value="1"/>
</dbReference>
<dbReference type="InterPro" id="IPR003593">
    <property type="entry name" value="AAA+_ATPase"/>
</dbReference>
<comment type="catalytic activity">
    <reaction evidence="7">
        <text>NAD(+) + H2O = ADP-D-ribose + nicotinamide + H(+)</text>
        <dbReference type="Rhea" id="RHEA:16301"/>
        <dbReference type="ChEBI" id="CHEBI:15377"/>
        <dbReference type="ChEBI" id="CHEBI:15378"/>
        <dbReference type="ChEBI" id="CHEBI:17154"/>
        <dbReference type="ChEBI" id="CHEBI:57540"/>
        <dbReference type="ChEBI" id="CHEBI:57967"/>
        <dbReference type="EC" id="3.2.2.6"/>
    </reaction>
    <physiologicalReaction direction="left-to-right" evidence="7">
        <dbReference type="Rhea" id="RHEA:16302"/>
    </physiologicalReaction>
</comment>
<feature type="domain" description="TIR" evidence="8">
    <location>
        <begin position="13"/>
        <end position="180"/>
    </location>
</feature>
<dbReference type="SMART" id="SM00255">
    <property type="entry name" value="TIR"/>
    <property type="match status" value="1"/>
</dbReference>
<evidence type="ECO:0000313" key="10">
    <source>
        <dbReference type="Proteomes" id="UP000796880"/>
    </source>
</evidence>
<dbReference type="InterPro" id="IPR027417">
    <property type="entry name" value="P-loop_NTPase"/>
</dbReference>
<keyword evidence="4" id="KW-0378">Hydrolase</keyword>
<dbReference type="InterPro" id="IPR042197">
    <property type="entry name" value="Apaf_helical"/>
</dbReference>
<evidence type="ECO:0000256" key="2">
    <source>
        <dbReference type="ARBA" id="ARBA00022614"/>
    </source>
</evidence>
<sequence>MAPSSSSSSSSSEKHDVFISFRGVDTRDGLTSFLYEALRNKAIQAYMDVREFETGDEISPALMNAIKSSKISVVIFSENYASSTWCLNELVQILECKKTTRQIVVPVFYQIDAFMVRDQTGSYAVAFEKHEERFKNDIEKVNQWRKALKDATYLHGLDSKEYRSGPMLVRKIVNDIWLQLRKKQTSNHHYKELFGFEQRMNKIQRLLSIGSTDARIIGICGMGGIGKTTLASAIYQKNYPFFEGHCFLENVREVSAGHSRYKLLTELFNDRAIQSLDTPFVVSPFIGDRFRRKKVLIVLDDVDSSTNLEAIIKGYEEVDSGSRIIVTSRDAHVLKNVTKHIYEVRVLDAYESLDLFRLHAFKKERPAEDFERQSERVVHYAYGNPLALKVLGCFLYSRPIEEWKNALKKLEMVPHNDIQKVLRISYEGLDDMQKDMFLDIACFFACPYSVMFSRNAVESIHGSSTAKIDISVLEEKSLITIRGDYQEISMHNLLQKMGLTMVCEEHKEPGNRSRLWIPEDISHVLETASGTDKIKSITLHLCGLQKDVKLSPAAFSKMSNLQYFQIISHKNAKFRLLLPDNRHGLEFHPSNKLRYFCWTFYPYKYFPLGIIPENLVQMELTSSQLVEFWNEDQQARALEKLKFLELHDSKNLTQIPNLSRAINIERICLARCRSLVQVPPYFKNLHKLQILNLWDCSNLVYVEDLSMNLSHLHLGGTAIEAVPSSVGCLAGLVELKLHDCRRLKILPTNICKLKSLQSLDLSGCLNLETFPEILEPMKCLKHISLSGTMIKKLPQSSIENLNALSQLDLSCCKNIEFLLSDLCCSRNIDKLVRLSVSYCENLHSIPELPPCLKYLDARHCENLKSIQKLPSSLRFLDAGDCNTLETISSWGRTPLIEEHSCFFLMSCSYRFDNCQRLEQNLTRNIIPHAASLEILRAARSPRKLESNCFHRLSILFCYPGDAIPNYFISHIDPGTSIDVELPSNWCDANFLGFAFCFVLNLSEVSREKLFDHIKIECAVSFMTDDGDVEYRYKVPVKWDFHCSTLNSDHVLILYDHDLCYKNIQENFGANWPSISTFTKASFSFRLSLHYVDGSKDSDFQEIDGWVPYLACSRCRKMINKCGVWLIYDQEDGWKLMNMDQNSQVSGGSTHEFPPPRKLKLVAKI</sequence>
<evidence type="ECO:0000259" key="8">
    <source>
        <dbReference type="PROSITE" id="PS50104"/>
    </source>
</evidence>
<dbReference type="SMART" id="SM00382">
    <property type="entry name" value="AAA"/>
    <property type="match status" value="1"/>
</dbReference>
<dbReference type="GO" id="GO:0061809">
    <property type="term" value="F:NAD+ nucleosidase activity, cyclic ADP-ribose generating"/>
    <property type="evidence" value="ECO:0007669"/>
    <property type="project" value="UniProtKB-EC"/>
</dbReference>
<keyword evidence="5" id="KW-0611">Plant defense</keyword>
<dbReference type="AlphaFoldDB" id="A0A8K0HBX2"/>
<dbReference type="InterPro" id="IPR036390">
    <property type="entry name" value="WH_DNA-bd_sf"/>
</dbReference>
<dbReference type="InterPro" id="IPR045344">
    <property type="entry name" value="C-JID"/>
</dbReference>
<proteinExistence type="predicted"/>
<dbReference type="InterPro" id="IPR035897">
    <property type="entry name" value="Toll_tir_struct_dom_sf"/>
</dbReference>
<gene>
    <name evidence="9" type="ORF">FNV43_RR10062</name>
</gene>
<dbReference type="OrthoDB" id="1188997at2759"/>
<evidence type="ECO:0000256" key="6">
    <source>
        <dbReference type="ARBA" id="ARBA00023027"/>
    </source>
</evidence>